<dbReference type="Pfam" id="PF25989">
    <property type="entry name" value="YknX_C"/>
    <property type="match status" value="1"/>
</dbReference>
<evidence type="ECO:0000256" key="1">
    <source>
        <dbReference type="ARBA" id="ARBA00009477"/>
    </source>
</evidence>
<name>A0A2S9IVK1_9SPHI</name>
<dbReference type="EMBL" id="PVBQ01000026">
    <property type="protein sequence ID" value="PRD44556.1"/>
    <property type="molecule type" value="Genomic_DNA"/>
</dbReference>
<dbReference type="InterPro" id="IPR006143">
    <property type="entry name" value="RND_pump_MFP"/>
</dbReference>
<organism evidence="6 7">
    <name type="scientific">Sphingobacterium haloxyli</name>
    <dbReference type="NCBI Taxonomy" id="2100533"/>
    <lineage>
        <taxon>Bacteria</taxon>
        <taxon>Pseudomonadati</taxon>
        <taxon>Bacteroidota</taxon>
        <taxon>Sphingobacteriia</taxon>
        <taxon>Sphingobacteriales</taxon>
        <taxon>Sphingobacteriaceae</taxon>
        <taxon>Sphingobacterium</taxon>
    </lineage>
</organism>
<comment type="similarity">
    <text evidence="1">Belongs to the membrane fusion protein (MFP) (TC 8.A.1) family.</text>
</comment>
<dbReference type="PANTHER" id="PTHR30469:SF15">
    <property type="entry name" value="HLYD FAMILY OF SECRETION PROTEINS"/>
    <property type="match status" value="1"/>
</dbReference>
<dbReference type="Gene3D" id="2.40.420.20">
    <property type="match status" value="1"/>
</dbReference>
<keyword evidence="2" id="KW-0175">Coiled coil</keyword>
<feature type="domain" description="CzcB-like barrel-sandwich hybrid" evidence="4">
    <location>
        <begin position="72"/>
        <end position="196"/>
    </location>
</feature>
<comment type="caution">
    <text evidence="6">The sequence shown here is derived from an EMBL/GenBank/DDBJ whole genome shotgun (WGS) entry which is preliminary data.</text>
</comment>
<evidence type="ECO:0000313" key="7">
    <source>
        <dbReference type="Proteomes" id="UP000239711"/>
    </source>
</evidence>
<reference evidence="6 7" key="1">
    <citation type="submission" date="2018-02" db="EMBL/GenBank/DDBJ databases">
        <title>The draft genome of Sphingobacterium sp. 5JN-11.</title>
        <authorList>
            <person name="Liu L."/>
            <person name="Li L."/>
            <person name="Liang L."/>
            <person name="Zhang X."/>
            <person name="Wang T."/>
        </authorList>
    </citation>
    <scope>NUCLEOTIDE SEQUENCE [LARGE SCALE GENOMIC DNA]</scope>
    <source>
        <strain evidence="6 7">5JN-11</strain>
    </source>
</reference>
<dbReference type="Gene3D" id="2.40.50.100">
    <property type="match status" value="1"/>
</dbReference>
<dbReference type="AlphaFoldDB" id="A0A2S9IVK1"/>
<dbReference type="GO" id="GO:0015562">
    <property type="term" value="F:efflux transmembrane transporter activity"/>
    <property type="evidence" value="ECO:0007669"/>
    <property type="project" value="TreeGrafter"/>
</dbReference>
<dbReference type="PANTHER" id="PTHR30469">
    <property type="entry name" value="MULTIDRUG RESISTANCE PROTEIN MDTA"/>
    <property type="match status" value="1"/>
</dbReference>
<proteinExistence type="inferred from homology"/>
<gene>
    <name evidence="6" type="ORF">C5745_19235</name>
</gene>
<dbReference type="InterPro" id="IPR058637">
    <property type="entry name" value="YknX-like_C"/>
</dbReference>
<evidence type="ECO:0000259" key="3">
    <source>
        <dbReference type="Pfam" id="PF25954"/>
    </source>
</evidence>
<evidence type="ECO:0000259" key="5">
    <source>
        <dbReference type="Pfam" id="PF25989"/>
    </source>
</evidence>
<keyword evidence="7" id="KW-1185">Reference proteome</keyword>
<accession>A0A2S9IVK1</accession>
<dbReference type="Proteomes" id="UP000239711">
    <property type="component" value="Unassembled WGS sequence"/>
</dbReference>
<dbReference type="GO" id="GO:1990281">
    <property type="term" value="C:efflux pump complex"/>
    <property type="evidence" value="ECO:0007669"/>
    <property type="project" value="TreeGrafter"/>
</dbReference>
<dbReference type="RefSeq" id="WP_105718641.1">
    <property type="nucleotide sequence ID" value="NZ_PVBQ01000026.1"/>
</dbReference>
<dbReference type="Gene3D" id="2.40.30.170">
    <property type="match status" value="1"/>
</dbReference>
<dbReference type="Gene3D" id="1.10.287.470">
    <property type="entry name" value="Helix hairpin bin"/>
    <property type="match status" value="1"/>
</dbReference>
<dbReference type="NCBIfam" id="TIGR01730">
    <property type="entry name" value="RND_mfp"/>
    <property type="match status" value="1"/>
</dbReference>
<feature type="domain" description="YknX-like C-terminal permuted SH3-like" evidence="5">
    <location>
        <begin position="282"/>
        <end position="350"/>
    </location>
</feature>
<feature type="domain" description="CusB-like beta-barrel" evidence="3">
    <location>
        <begin position="203"/>
        <end position="277"/>
    </location>
</feature>
<dbReference type="Pfam" id="PF25954">
    <property type="entry name" value="Beta-barrel_RND_2"/>
    <property type="match status" value="1"/>
</dbReference>
<evidence type="ECO:0000313" key="6">
    <source>
        <dbReference type="EMBL" id="PRD44556.1"/>
    </source>
</evidence>
<protein>
    <submittedName>
        <fullName evidence="6">Efflux transporter periplasmic adaptor subunit</fullName>
    </submittedName>
</protein>
<dbReference type="OrthoDB" id="9784685at2"/>
<sequence length="352" mass="37382">MKRVILTVIIIAAILAGIVFILNQNKAKNEADTATVAIQNAAVTVRADTVDFRDVTAQYITNGVFAPKQEVMLSAEASGKVTRVLVEEGAYVRAGQTLAIIDGDKLNVNVTNAQATYNNAEAEVARFESAFSTGGVTKQQLDQVKLQLENAKNNLKTAQLSASDVNITASFAGVINKRNIEPGSYVSPGQELFEVVNVSTLKLKINVDEKNIGQAKLGQSVKVESPVLPNQTFTGTVTFVAPKADGSLNFPVELEIKNNANNDLKAGMYGTAYFGSEQAVNALVVPRNAFVGSVSSNQIFAIEDGKAVLKNVVSGRSFGDYVEVVSGLEKGTVVVTSGQINLLDGTPVEIIK</sequence>
<feature type="coiled-coil region" evidence="2">
    <location>
        <begin position="103"/>
        <end position="161"/>
    </location>
</feature>
<dbReference type="InterPro" id="IPR058647">
    <property type="entry name" value="BSH_CzcB-like"/>
</dbReference>
<dbReference type="SUPFAM" id="SSF111369">
    <property type="entry name" value="HlyD-like secretion proteins"/>
    <property type="match status" value="1"/>
</dbReference>
<dbReference type="Pfam" id="PF25973">
    <property type="entry name" value="BSH_CzcB"/>
    <property type="match status" value="1"/>
</dbReference>
<evidence type="ECO:0000256" key="2">
    <source>
        <dbReference type="SAM" id="Coils"/>
    </source>
</evidence>
<dbReference type="InterPro" id="IPR058792">
    <property type="entry name" value="Beta-barrel_RND_2"/>
</dbReference>
<evidence type="ECO:0000259" key="4">
    <source>
        <dbReference type="Pfam" id="PF25973"/>
    </source>
</evidence>